<proteinExistence type="predicted"/>
<dbReference type="Proteomes" id="UP000825381">
    <property type="component" value="Chromosome"/>
</dbReference>
<dbReference type="EMBL" id="CP080429">
    <property type="protein sequence ID" value="QYJ67326.1"/>
    <property type="molecule type" value="Genomic_DNA"/>
</dbReference>
<name>A0ABX8V8G6_9FLAO</name>
<organism evidence="1 2">
    <name type="scientific">Flavobacterium litorale</name>
    <dbReference type="NCBI Taxonomy" id="2856519"/>
    <lineage>
        <taxon>Bacteria</taxon>
        <taxon>Pseudomonadati</taxon>
        <taxon>Bacteroidota</taxon>
        <taxon>Flavobacteriia</taxon>
        <taxon>Flavobacteriales</taxon>
        <taxon>Flavobacteriaceae</taxon>
        <taxon>Flavobacterium</taxon>
    </lineage>
</organism>
<dbReference type="Pfam" id="PF11199">
    <property type="entry name" value="DUF2891"/>
    <property type="match status" value="1"/>
</dbReference>
<gene>
    <name evidence="1" type="ORF">K1I41_07035</name>
</gene>
<sequence>MKYMLYAVLLTTSLSFSQQLTTERANGLAGLPLKCLQQEYPNKLSQLLADSTEIASPKALHPAFYGCFDWHSSVHGHWSLVYLLKHFPDLDRKEEAIQKLKINLSKENIATEIAYLIKKHNKSYERTYGWAWLLKLQLELDSYNTPFAQQLAKNLQPLSNLISERYIEFLPKLNYPLRVGTHTNTAFGMSFAWDYAVHSNNKALQNSIKENALRLFKNDTDCPFDWEPSGTDFLSPCMEEIGIMQRILPEKDFLQWLKGFAPALFNKNYTWEFGKVSDRSDGHLVHLDGLNFSRAWNFYRLANQYPKKLGHLKTLADNHLTYSLPAIVDGNYEGEHWLASFALHAFEEKSPKLPKGE</sequence>
<accession>A0ABX8V8G6</accession>
<evidence type="ECO:0000313" key="2">
    <source>
        <dbReference type="Proteomes" id="UP000825381"/>
    </source>
</evidence>
<reference evidence="1 2" key="1">
    <citation type="submission" date="2021-07" db="EMBL/GenBank/DDBJ databases">
        <title>Flavobacterium WSW3-B6 sp.nov, isolated from seaweed.</title>
        <authorList>
            <person name="Muhammad N."/>
            <person name="Ho H."/>
            <person name="Lee Y.-J."/>
            <person name="Nguyen T."/>
            <person name="Ho J."/>
            <person name="Kim S.-G."/>
        </authorList>
    </citation>
    <scope>NUCLEOTIDE SEQUENCE [LARGE SCALE GENOMIC DNA]</scope>
    <source>
        <strain evidence="1 2">WSW3-B6</strain>
    </source>
</reference>
<dbReference type="RefSeq" id="WP_220639671.1">
    <property type="nucleotide sequence ID" value="NZ_CP080429.1"/>
</dbReference>
<keyword evidence="2" id="KW-1185">Reference proteome</keyword>
<protein>
    <submittedName>
        <fullName evidence="1">DUF2891 domain-containing protein</fullName>
    </submittedName>
</protein>
<dbReference type="InterPro" id="IPR021365">
    <property type="entry name" value="DUF2891"/>
</dbReference>
<evidence type="ECO:0000313" key="1">
    <source>
        <dbReference type="EMBL" id="QYJ67326.1"/>
    </source>
</evidence>